<name>A0AAJ0GIT3_9PEZI</name>
<proteinExistence type="predicted"/>
<organism evidence="1 2">
    <name type="scientific">Extremus antarcticus</name>
    <dbReference type="NCBI Taxonomy" id="702011"/>
    <lineage>
        <taxon>Eukaryota</taxon>
        <taxon>Fungi</taxon>
        <taxon>Dikarya</taxon>
        <taxon>Ascomycota</taxon>
        <taxon>Pezizomycotina</taxon>
        <taxon>Dothideomycetes</taxon>
        <taxon>Dothideomycetidae</taxon>
        <taxon>Mycosphaerellales</taxon>
        <taxon>Extremaceae</taxon>
        <taxon>Extremus</taxon>
    </lineage>
</organism>
<dbReference type="AlphaFoldDB" id="A0AAJ0GIT3"/>
<evidence type="ECO:0000313" key="1">
    <source>
        <dbReference type="EMBL" id="KAK3058379.1"/>
    </source>
</evidence>
<protein>
    <submittedName>
        <fullName evidence="1">Uncharacterized protein</fullName>
    </submittedName>
</protein>
<gene>
    <name evidence="1" type="ORF">LTR09_001457</name>
</gene>
<reference evidence="1" key="1">
    <citation type="submission" date="2023-04" db="EMBL/GenBank/DDBJ databases">
        <title>Black Yeasts Isolated from many extreme environments.</title>
        <authorList>
            <person name="Coleine C."/>
            <person name="Stajich J.E."/>
            <person name="Selbmann L."/>
        </authorList>
    </citation>
    <scope>NUCLEOTIDE SEQUENCE</scope>
    <source>
        <strain evidence="1">CCFEE 5312</strain>
    </source>
</reference>
<evidence type="ECO:0000313" key="2">
    <source>
        <dbReference type="Proteomes" id="UP001271007"/>
    </source>
</evidence>
<comment type="caution">
    <text evidence="1">The sequence shown here is derived from an EMBL/GenBank/DDBJ whole genome shotgun (WGS) entry which is preliminary data.</text>
</comment>
<accession>A0AAJ0GIT3</accession>
<dbReference type="EMBL" id="JAWDJX010000002">
    <property type="protein sequence ID" value="KAK3058379.1"/>
    <property type="molecule type" value="Genomic_DNA"/>
</dbReference>
<sequence>MKFASASYSDPDALFPPTSSTFDGEAAARRFNINLGLPPTGIPMEHHRVPPLQVVMSTHWRKIEVTSPLLNSFNDISSWQKLGATWTRSKVMEILLHTLTARESSQAKAPNTHLRESFTPLQLLATFKEALIADEPVLNFDFAGFMMSCMTLLREDYRVVESIPNENLADDFAANIIDAPAMLRSLPADAVPSPILSIVQDHIINTGGKYSKEAYNLSSGHLPADARPSMKANQHHGSEARTKMSAVLDAAGVEYAFSGRTVAAYHPDIRPEVCRKTRKGFAPWACVPGAETDESAMQHGTRVVHFGAALPMCIVDASKKGDAEAPGVANEEKRE</sequence>
<keyword evidence="2" id="KW-1185">Reference proteome</keyword>
<dbReference type="Proteomes" id="UP001271007">
    <property type="component" value="Unassembled WGS sequence"/>
</dbReference>